<dbReference type="SUPFAM" id="SSF81383">
    <property type="entry name" value="F-box domain"/>
    <property type="match status" value="1"/>
</dbReference>
<feature type="domain" description="F-box" evidence="1">
    <location>
        <begin position="1"/>
        <end position="48"/>
    </location>
</feature>
<sequence length="435" mass="50347">MATHLPIEIIQMIFAYLPKRAIKSARLLCKAFDYAAPRFLFNRVYVSVHRKDLDALTEIANHPRYSLCVKEVIYTGVYFHDRPRRRTKAKKPDSYARYYEQQKDVMQGAKHLQIISSAIVKMPHISLLTFTNHWQIHHYEFGPHKAHAGLEFAVRYGGPFSRKFPSSVQNPCGEPPTTGDSKVRVDYGFPVMMAAMSAAGTHLESIHVDYHVDTSWCGKRDYFFRGLTPSTFSKHVLNMDQACNVFRSLRRLSLEICEPHLEPLYWDWCQEGHFARLLSAAEDLEDLGLYFDLCPAGTPSLSYYIGEHTWRRLQCLRLKGMHFTQDSVVEILRRHRSTLKIVEFDDDVVLGSLREIGRVLHGDMQLDSISLPRRVMEEMYSTFGVQDARVLGTLFEEKEQERKAKGPPPVSFHTYRHYRLDAYDEEPLTLGLPEE</sequence>
<dbReference type="AlphaFoldDB" id="A0A2B7Y4Y5"/>
<dbReference type="InterPro" id="IPR036047">
    <property type="entry name" value="F-box-like_dom_sf"/>
</dbReference>
<evidence type="ECO:0000313" key="2">
    <source>
        <dbReference type="EMBL" id="PGH16265.1"/>
    </source>
</evidence>
<dbReference type="EMBL" id="PDNA01000075">
    <property type="protein sequence ID" value="PGH16265.1"/>
    <property type="molecule type" value="Genomic_DNA"/>
</dbReference>
<dbReference type="Pfam" id="PF12937">
    <property type="entry name" value="F-box-like"/>
    <property type="match status" value="1"/>
</dbReference>
<dbReference type="Proteomes" id="UP000224634">
    <property type="component" value="Unassembled WGS sequence"/>
</dbReference>
<keyword evidence="3" id="KW-1185">Reference proteome</keyword>
<reference evidence="2 3" key="1">
    <citation type="submission" date="2017-10" db="EMBL/GenBank/DDBJ databases">
        <title>Comparative genomics in systemic dimorphic fungi from Ajellomycetaceae.</title>
        <authorList>
            <person name="Munoz J.F."/>
            <person name="Mcewen J.G."/>
            <person name="Clay O.K."/>
            <person name="Cuomo C.A."/>
        </authorList>
    </citation>
    <scope>NUCLEOTIDE SEQUENCE [LARGE SCALE GENOMIC DNA]</scope>
    <source>
        <strain evidence="2 3">UAMH7299</strain>
    </source>
</reference>
<gene>
    <name evidence="2" type="ORF">AJ80_05288</name>
</gene>
<accession>A0A2B7Y4Y5</accession>
<dbReference type="PROSITE" id="PS50181">
    <property type="entry name" value="FBOX"/>
    <property type="match status" value="1"/>
</dbReference>
<dbReference type="STRING" id="1447883.A0A2B7Y4Y5"/>
<proteinExistence type="predicted"/>
<name>A0A2B7Y4Y5_POLH7</name>
<comment type="caution">
    <text evidence="2">The sequence shown here is derived from an EMBL/GenBank/DDBJ whole genome shotgun (WGS) entry which is preliminary data.</text>
</comment>
<protein>
    <recommendedName>
        <fullName evidence="1">F-box domain-containing protein</fullName>
    </recommendedName>
</protein>
<evidence type="ECO:0000313" key="3">
    <source>
        <dbReference type="Proteomes" id="UP000224634"/>
    </source>
</evidence>
<organism evidence="2 3">
    <name type="scientific">Polytolypa hystricis (strain UAMH7299)</name>
    <dbReference type="NCBI Taxonomy" id="1447883"/>
    <lineage>
        <taxon>Eukaryota</taxon>
        <taxon>Fungi</taxon>
        <taxon>Dikarya</taxon>
        <taxon>Ascomycota</taxon>
        <taxon>Pezizomycotina</taxon>
        <taxon>Eurotiomycetes</taxon>
        <taxon>Eurotiomycetidae</taxon>
        <taxon>Onygenales</taxon>
        <taxon>Onygenales incertae sedis</taxon>
        <taxon>Polytolypa</taxon>
    </lineage>
</organism>
<dbReference type="InterPro" id="IPR001810">
    <property type="entry name" value="F-box_dom"/>
</dbReference>
<evidence type="ECO:0000259" key="1">
    <source>
        <dbReference type="PROSITE" id="PS50181"/>
    </source>
</evidence>
<dbReference type="OrthoDB" id="5422579at2759"/>